<keyword evidence="20" id="KW-1185">Reference proteome</keyword>
<dbReference type="Proteomes" id="UP000827724">
    <property type="component" value="Unassembled WGS sequence"/>
</dbReference>
<dbReference type="GO" id="GO:0098552">
    <property type="term" value="C:side of membrane"/>
    <property type="evidence" value="ECO:0007669"/>
    <property type="project" value="UniProtKB-KW"/>
</dbReference>
<dbReference type="PROSITE" id="PS52012">
    <property type="entry name" value="CFEM"/>
    <property type="match status" value="1"/>
</dbReference>
<evidence type="ECO:0000256" key="8">
    <source>
        <dbReference type="ARBA" id="ARBA00022723"/>
    </source>
</evidence>
<dbReference type="GO" id="GO:0005886">
    <property type="term" value="C:plasma membrane"/>
    <property type="evidence" value="ECO:0007669"/>
    <property type="project" value="UniProtKB-SubCell"/>
</dbReference>
<feature type="region of interest" description="Disordered" evidence="16">
    <location>
        <begin position="197"/>
        <end position="234"/>
    </location>
</feature>
<evidence type="ECO:0000256" key="12">
    <source>
        <dbReference type="ARBA" id="ARBA00023157"/>
    </source>
</evidence>
<dbReference type="GO" id="GO:0016787">
    <property type="term" value="F:hydrolase activity"/>
    <property type="evidence" value="ECO:0007669"/>
    <property type="project" value="UniProtKB-KW"/>
</dbReference>
<evidence type="ECO:0000313" key="19">
    <source>
        <dbReference type="EMBL" id="KAH6610282.1"/>
    </source>
</evidence>
<protein>
    <submittedName>
        <fullName evidence="19">Glycoside hydrolase family 18</fullName>
    </submittedName>
</protein>
<evidence type="ECO:0000256" key="11">
    <source>
        <dbReference type="ARBA" id="ARBA00023136"/>
    </source>
</evidence>
<sequence>MKSVVFALCALVAVTTAQDSANLAACGQTCATNMLSADKADELGCKQNDLRCLCANKNFIYGLRDCSAAICPAEDAKNVVEYGIEICAGAGVAIQTSAAGGHGGASKTGSAAGSATNGQSTIAATSASSLATETAGGSTEGEQASGKVSTIFNTLTSDSKTITTGVATTITSSFSDGGSESNDTDTSDHTSTFATIVTESDGSIHTRTGQTTLPGESGPATLTGSEITASDTGAHQTGSAALTTVTSDGSAVVKTLTTVHKTSESETASVTESVTEPESSSGSDTEATATGTASSRASTTSTSTAAGVPQKTAGPVGIIAAAGLAILML</sequence>
<keyword evidence="12 15" id="KW-1015">Disulfide bond</keyword>
<evidence type="ECO:0000256" key="3">
    <source>
        <dbReference type="ARBA" id="ARBA00010031"/>
    </source>
</evidence>
<gene>
    <name evidence="19" type="ORF">Trco_000302</name>
</gene>
<evidence type="ECO:0000259" key="18">
    <source>
        <dbReference type="PROSITE" id="PS52012"/>
    </source>
</evidence>
<keyword evidence="4" id="KW-1003">Cell membrane</keyword>
<comment type="caution">
    <text evidence="15">Lacks conserved residue(s) required for the propagation of feature annotation.</text>
</comment>
<name>A0A9P8TZP6_9HYPO</name>
<evidence type="ECO:0000256" key="1">
    <source>
        <dbReference type="ARBA" id="ARBA00004609"/>
    </source>
</evidence>
<feature type="domain" description="CFEM" evidence="18">
    <location>
        <begin position="1"/>
        <end position="114"/>
    </location>
</feature>
<feature type="compositionally biased region" description="Low complexity" evidence="16">
    <location>
        <begin position="265"/>
        <end position="310"/>
    </location>
</feature>
<proteinExistence type="inferred from homology"/>
<dbReference type="PANTHER" id="PTHR37928">
    <property type="entry name" value="CFEM DOMAIN PROTEIN (AFU_ORTHOLOGUE AFUA_6G14090)"/>
    <property type="match status" value="1"/>
</dbReference>
<feature type="binding site" description="axial binding residue" evidence="15">
    <location>
        <position position="49"/>
    </location>
    <ligand>
        <name>heme</name>
        <dbReference type="ChEBI" id="CHEBI:30413"/>
    </ligand>
    <ligandPart>
        <name>Fe</name>
        <dbReference type="ChEBI" id="CHEBI:18248"/>
    </ligandPart>
</feature>
<dbReference type="GO" id="GO:0046872">
    <property type="term" value="F:metal ion binding"/>
    <property type="evidence" value="ECO:0007669"/>
    <property type="project" value="UniProtKB-UniRule"/>
</dbReference>
<keyword evidence="7" id="KW-0336">GPI-anchor</keyword>
<evidence type="ECO:0000256" key="4">
    <source>
        <dbReference type="ARBA" id="ARBA00022475"/>
    </source>
</evidence>
<feature type="signal peptide" evidence="17">
    <location>
        <begin position="1"/>
        <end position="17"/>
    </location>
</feature>
<keyword evidence="6 15" id="KW-0349">Heme</keyword>
<reference evidence="19" key="1">
    <citation type="submission" date="2021-08" db="EMBL/GenBank/DDBJ databases">
        <title>Chromosome-Level Trichoderma cornu-damae using Hi-C Data.</title>
        <authorList>
            <person name="Kim C.S."/>
        </authorList>
    </citation>
    <scope>NUCLEOTIDE SEQUENCE</scope>
    <source>
        <strain evidence="19">KA19-0412C</strain>
    </source>
</reference>
<keyword evidence="5" id="KW-0964">Secreted</keyword>
<comment type="caution">
    <text evidence="19">The sequence shown here is derived from an EMBL/GenBank/DDBJ whole genome shotgun (WGS) entry which is preliminary data.</text>
</comment>
<dbReference type="AlphaFoldDB" id="A0A9P8TZP6"/>
<dbReference type="GO" id="GO:0005576">
    <property type="term" value="C:extracellular region"/>
    <property type="evidence" value="ECO:0007669"/>
    <property type="project" value="UniProtKB-SubCell"/>
</dbReference>
<evidence type="ECO:0000256" key="9">
    <source>
        <dbReference type="ARBA" id="ARBA00022729"/>
    </source>
</evidence>
<keyword evidence="9 17" id="KW-0732">Signal</keyword>
<dbReference type="SMART" id="SM00747">
    <property type="entry name" value="CFEM"/>
    <property type="match status" value="1"/>
</dbReference>
<feature type="disulfide bond" evidence="15">
    <location>
        <begin position="45"/>
        <end position="52"/>
    </location>
</feature>
<accession>A0A9P8TZP6</accession>
<keyword evidence="14" id="KW-0449">Lipoprotein</keyword>
<feature type="disulfide bond" evidence="15">
    <location>
        <begin position="54"/>
        <end position="87"/>
    </location>
</feature>
<keyword evidence="19" id="KW-0378">Hydrolase</keyword>
<evidence type="ECO:0000256" key="15">
    <source>
        <dbReference type="PROSITE-ProRule" id="PRU01356"/>
    </source>
</evidence>
<evidence type="ECO:0000256" key="7">
    <source>
        <dbReference type="ARBA" id="ARBA00022622"/>
    </source>
</evidence>
<evidence type="ECO:0000313" key="20">
    <source>
        <dbReference type="Proteomes" id="UP000827724"/>
    </source>
</evidence>
<dbReference type="InterPro" id="IPR008427">
    <property type="entry name" value="Extracellular_membr_CFEM_dom"/>
</dbReference>
<keyword evidence="13" id="KW-0325">Glycoprotein</keyword>
<keyword evidence="8 15" id="KW-0479">Metal-binding</keyword>
<dbReference type="EMBL" id="JAIWOZ010000001">
    <property type="protein sequence ID" value="KAH6610282.1"/>
    <property type="molecule type" value="Genomic_DNA"/>
</dbReference>
<evidence type="ECO:0000256" key="16">
    <source>
        <dbReference type="SAM" id="MobiDB-lite"/>
    </source>
</evidence>
<dbReference type="PANTHER" id="PTHR37928:SF1">
    <property type="entry name" value="CFEM DOMAIN PROTEIN (AFU_ORTHOLOGUE AFUA_6G14090)"/>
    <property type="match status" value="1"/>
</dbReference>
<comment type="subcellular location">
    <subcellularLocation>
        <location evidence="1">Cell membrane</location>
        <topology evidence="1">Lipid-anchor</topology>
        <topology evidence="1">GPI-anchor</topology>
    </subcellularLocation>
    <subcellularLocation>
        <location evidence="2">Secreted</location>
    </subcellularLocation>
</comment>
<evidence type="ECO:0000256" key="13">
    <source>
        <dbReference type="ARBA" id="ARBA00023180"/>
    </source>
</evidence>
<organism evidence="19 20">
    <name type="scientific">Trichoderma cornu-damae</name>
    <dbReference type="NCBI Taxonomy" id="654480"/>
    <lineage>
        <taxon>Eukaryota</taxon>
        <taxon>Fungi</taxon>
        <taxon>Dikarya</taxon>
        <taxon>Ascomycota</taxon>
        <taxon>Pezizomycotina</taxon>
        <taxon>Sordariomycetes</taxon>
        <taxon>Hypocreomycetidae</taxon>
        <taxon>Hypocreales</taxon>
        <taxon>Hypocreaceae</taxon>
        <taxon>Trichoderma</taxon>
    </lineage>
</organism>
<dbReference type="Pfam" id="PF05730">
    <property type="entry name" value="CFEM"/>
    <property type="match status" value="1"/>
</dbReference>
<keyword evidence="10 15" id="KW-0408">Iron</keyword>
<comment type="similarity">
    <text evidence="3">Belongs to the RBT5 family.</text>
</comment>
<dbReference type="OrthoDB" id="1193027at2759"/>
<feature type="chain" id="PRO_5040345633" evidence="17">
    <location>
        <begin position="18"/>
        <end position="329"/>
    </location>
</feature>
<evidence type="ECO:0000256" key="5">
    <source>
        <dbReference type="ARBA" id="ARBA00022525"/>
    </source>
</evidence>
<evidence type="ECO:0000256" key="2">
    <source>
        <dbReference type="ARBA" id="ARBA00004613"/>
    </source>
</evidence>
<dbReference type="InterPro" id="IPR051735">
    <property type="entry name" value="CFEM_domain"/>
</dbReference>
<evidence type="ECO:0000256" key="17">
    <source>
        <dbReference type="SAM" id="SignalP"/>
    </source>
</evidence>
<evidence type="ECO:0000256" key="6">
    <source>
        <dbReference type="ARBA" id="ARBA00022617"/>
    </source>
</evidence>
<feature type="region of interest" description="Disordered" evidence="16">
    <location>
        <begin position="258"/>
        <end position="310"/>
    </location>
</feature>
<evidence type="ECO:0000256" key="10">
    <source>
        <dbReference type="ARBA" id="ARBA00023004"/>
    </source>
</evidence>
<evidence type="ECO:0000256" key="14">
    <source>
        <dbReference type="ARBA" id="ARBA00023288"/>
    </source>
</evidence>
<keyword evidence="11" id="KW-0472">Membrane</keyword>